<name>A0A9W6YG18_9STRA</name>
<feature type="region of interest" description="Disordered" evidence="1">
    <location>
        <begin position="110"/>
        <end position="139"/>
    </location>
</feature>
<evidence type="ECO:0000313" key="2">
    <source>
        <dbReference type="EMBL" id="GMF62876.1"/>
    </source>
</evidence>
<reference evidence="2" key="1">
    <citation type="submission" date="2023-04" db="EMBL/GenBank/DDBJ databases">
        <title>Phytophthora fragariaefolia NBRC 109709.</title>
        <authorList>
            <person name="Ichikawa N."/>
            <person name="Sato H."/>
            <person name="Tonouchi N."/>
        </authorList>
    </citation>
    <scope>NUCLEOTIDE SEQUENCE</scope>
    <source>
        <strain evidence="2">NBRC 109709</strain>
    </source>
</reference>
<accession>A0A9W6YG18</accession>
<comment type="caution">
    <text evidence="2">The sequence shown here is derived from an EMBL/GenBank/DDBJ whole genome shotgun (WGS) entry which is preliminary data.</text>
</comment>
<proteinExistence type="predicted"/>
<dbReference type="AlphaFoldDB" id="A0A9W6YG18"/>
<dbReference type="EMBL" id="BSXT01006712">
    <property type="protein sequence ID" value="GMF62876.1"/>
    <property type="molecule type" value="Genomic_DNA"/>
</dbReference>
<sequence>MTFLVIVEAIVQGSHESGQQHALVNLGTTEIPANLCVNLDMHLDDATCISGFDIPTSSPRRASAGEVEALSAKASSARRGEFGLHFPRYPQCPASLANGPNPVACDDGFAALPSAQSHEDHGPHYPVKSALETPSVAVD</sequence>
<keyword evidence="3" id="KW-1185">Reference proteome</keyword>
<gene>
    <name evidence="2" type="ORF">Pfra01_002743400</name>
</gene>
<protein>
    <submittedName>
        <fullName evidence="2">Unnamed protein product</fullName>
    </submittedName>
</protein>
<dbReference type="Proteomes" id="UP001165121">
    <property type="component" value="Unassembled WGS sequence"/>
</dbReference>
<evidence type="ECO:0000256" key="1">
    <source>
        <dbReference type="SAM" id="MobiDB-lite"/>
    </source>
</evidence>
<evidence type="ECO:0000313" key="3">
    <source>
        <dbReference type="Proteomes" id="UP001165121"/>
    </source>
</evidence>
<organism evidence="2 3">
    <name type="scientific">Phytophthora fragariaefolia</name>
    <dbReference type="NCBI Taxonomy" id="1490495"/>
    <lineage>
        <taxon>Eukaryota</taxon>
        <taxon>Sar</taxon>
        <taxon>Stramenopiles</taxon>
        <taxon>Oomycota</taxon>
        <taxon>Peronosporomycetes</taxon>
        <taxon>Peronosporales</taxon>
        <taxon>Peronosporaceae</taxon>
        <taxon>Phytophthora</taxon>
    </lineage>
</organism>